<organism evidence="2 3">
    <name type="scientific">Diploscapter pachys</name>
    <dbReference type="NCBI Taxonomy" id="2018661"/>
    <lineage>
        <taxon>Eukaryota</taxon>
        <taxon>Metazoa</taxon>
        <taxon>Ecdysozoa</taxon>
        <taxon>Nematoda</taxon>
        <taxon>Chromadorea</taxon>
        <taxon>Rhabditida</taxon>
        <taxon>Rhabditina</taxon>
        <taxon>Rhabditomorpha</taxon>
        <taxon>Rhabditoidea</taxon>
        <taxon>Rhabditidae</taxon>
        <taxon>Diploscapter</taxon>
    </lineage>
</organism>
<gene>
    <name evidence="2" type="ORF">WR25_25344</name>
</gene>
<dbReference type="Proteomes" id="UP000218231">
    <property type="component" value="Unassembled WGS sequence"/>
</dbReference>
<feature type="compositionally biased region" description="Low complexity" evidence="1">
    <location>
        <begin position="62"/>
        <end position="79"/>
    </location>
</feature>
<evidence type="ECO:0000256" key="1">
    <source>
        <dbReference type="SAM" id="MobiDB-lite"/>
    </source>
</evidence>
<keyword evidence="3" id="KW-1185">Reference proteome</keyword>
<evidence type="ECO:0000313" key="3">
    <source>
        <dbReference type="Proteomes" id="UP000218231"/>
    </source>
</evidence>
<comment type="caution">
    <text evidence="2">The sequence shown here is derived from an EMBL/GenBank/DDBJ whole genome shotgun (WGS) entry which is preliminary data.</text>
</comment>
<feature type="region of interest" description="Disordered" evidence="1">
    <location>
        <begin position="57"/>
        <end position="112"/>
    </location>
</feature>
<protein>
    <submittedName>
        <fullName evidence="2">Uncharacterized protein</fullName>
    </submittedName>
</protein>
<dbReference type="EMBL" id="LIAE01004804">
    <property type="protein sequence ID" value="PAV93660.1"/>
    <property type="molecule type" value="Genomic_DNA"/>
</dbReference>
<feature type="compositionally biased region" description="Low complexity" evidence="1">
    <location>
        <begin position="88"/>
        <end position="102"/>
    </location>
</feature>
<dbReference type="AlphaFoldDB" id="A0A2A2M5B6"/>
<feature type="region of interest" description="Disordered" evidence="1">
    <location>
        <begin position="1"/>
        <end position="21"/>
    </location>
</feature>
<proteinExistence type="predicted"/>
<evidence type="ECO:0000313" key="2">
    <source>
        <dbReference type="EMBL" id="PAV93660.1"/>
    </source>
</evidence>
<reference evidence="2 3" key="1">
    <citation type="journal article" date="2017" name="Curr. Biol.">
        <title>Genome architecture and evolution of a unichromosomal asexual nematode.</title>
        <authorList>
            <person name="Fradin H."/>
            <person name="Zegar C."/>
            <person name="Gutwein M."/>
            <person name="Lucas J."/>
            <person name="Kovtun M."/>
            <person name="Corcoran D."/>
            <person name="Baugh L.R."/>
            <person name="Kiontke K."/>
            <person name="Gunsalus K."/>
            <person name="Fitch D.H."/>
            <person name="Piano F."/>
        </authorList>
    </citation>
    <scope>NUCLEOTIDE SEQUENCE [LARGE SCALE GENOMIC DNA]</scope>
    <source>
        <strain evidence="2">PF1309</strain>
    </source>
</reference>
<name>A0A2A2M5B6_9BILA</name>
<sequence>MTTAAAASNQAQASGPRVAKCPARGVALDEITSCSAPSRAAVEPTSRCCDDIARAIKVASQTPRPNSASTTPASSSGRPAPDRPAITASAAPAPMHSAPHQATWATPCRLTQ</sequence>
<accession>A0A2A2M5B6</accession>
<feature type="compositionally biased region" description="Low complexity" evidence="1">
    <location>
        <begin position="1"/>
        <end position="14"/>
    </location>
</feature>